<dbReference type="SUPFAM" id="SSF48371">
    <property type="entry name" value="ARM repeat"/>
    <property type="match status" value="1"/>
</dbReference>
<proteinExistence type="predicted"/>
<dbReference type="InterPro" id="IPR016024">
    <property type="entry name" value="ARM-type_fold"/>
</dbReference>
<dbReference type="Proteomes" id="UP000219439">
    <property type="component" value="Unassembled WGS sequence"/>
</dbReference>
<reference evidence="1 2" key="1">
    <citation type="submission" date="2017-09" db="EMBL/GenBank/DDBJ databases">
        <authorList>
            <person name="Ehlers B."/>
            <person name="Leendertz F.H."/>
        </authorList>
    </citation>
    <scope>NUCLEOTIDE SEQUENCE [LARGE SCALE GENOMIC DNA]</scope>
    <source>
        <strain evidence="1 2">DSM 18289</strain>
    </source>
</reference>
<organism evidence="1 2">
    <name type="scientific">Cohaesibacter gelatinilyticus</name>
    <dbReference type="NCBI Taxonomy" id="372072"/>
    <lineage>
        <taxon>Bacteria</taxon>
        <taxon>Pseudomonadati</taxon>
        <taxon>Pseudomonadota</taxon>
        <taxon>Alphaproteobacteria</taxon>
        <taxon>Hyphomicrobiales</taxon>
        <taxon>Cohaesibacteraceae</taxon>
    </lineage>
</organism>
<evidence type="ECO:0000313" key="1">
    <source>
        <dbReference type="EMBL" id="SNZ09128.1"/>
    </source>
</evidence>
<dbReference type="CDD" id="cd06561">
    <property type="entry name" value="AlkD_like"/>
    <property type="match status" value="1"/>
</dbReference>
<dbReference type="Pfam" id="PF08713">
    <property type="entry name" value="DNA_alkylation"/>
    <property type="match status" value="1"/>
</dbReference>
<dbReference type="PANTHER" id="PTHR34070:SF1">
    <property type="entry name" value="DNA ALKYLATION REPAIR PROTEIN"/>
    <property type="match status" value="1"/>
</dbReference>
<accession>A0A285NIN2</accession>
<dbReference type="Gene3D" id="1.25.10.90">
    <property type="match status" value="1"/>
</dbReference>
<evidence type="ECO:0000313" key="2">
    <source>
        <dbReference type="Proteomes" id="UP000219439"/>
    </source>
</evidence>
<protein>
    <submittedName>
        <fullName evidence="1">3-methyladenine DNA glycosylase AlkD</fullName>
    </submittedName>
</protein>
<keyword evidence="2" id="KW-1185">Reference proteome</keyword>
<gene>
    <name evidence="1" type="ORF">SAMN06265368_1943</name>
</gene>
<sequence>MQGTEAGKFALAEVETRLADLARSVDPHKAAERARFMKVTMPLLGLTVPQQRQCLKKKYSFSKLSFAEQVPIWGYVWNHATTHEAKVQAALYVEKPGERYDPVWLWQELEPWVMSVNCWDQSDCLSRIYSQLLEEAPEHVVPILKRWNESDNPWERRQSLVALLFYSRFRNVFPDEDLVFSLIRARLEDEDYYVQKGLGWALREAYHVWPQRMLAFLDEVVGVLAPAAWQAATEKLDPSVKQRLKINRKVVRGR</sequence>
<dbReference type="AlphaFoldDB" id="A0A285NIN2"/>
<dbReference type="InterPro" id="IPR014825">
    <property type="entry name" value="DNA_alkylation"/>
</dbReference>
<dbReference type="EMBL" id="OBEL01000001">
    <property type="protein sequence ID" value="SNZ09128.1"/>
    <property type="molecule type" value="Genomic_DNA"/>
</dbReference>
<name>A0A285NIN2_9HYPH</name>
<dbReference type="PANTHER" id="PTHR34070">
    <property type="entry name" value="ARMADILLO-TYPE FOLD"/>
    <property type="match status" value="1"/>
</dbReference>